<evidence type="ECO:0000313" key="3">
    <source>
        <dbReference type="Proteomes" id="UP000001357"/>
    </source>
</evidence>
<dbReference type="RefSeq" id="XP_001748981.1">
    <property type="nucleotide sequence ID" value="XM_001748929.1"/>
</dbReference>
<dbReference type="AlphaFoldDB" id="A9V8C0"/>
<feature type="compositionally biased region" description="Polar residues" evidence="1">
    <location>
        <begin position="1"/>
        <end position="23"/>
    </location>
</feature>
<accession>A9V8C0</accession>
<gene>
    <name evidence="2" type="ORF">MONBRDRAFT_28496</name>
</gene>
<reference evidence="2 3" key="1">
    <citation type="journal article" date="2008" name="Nature">
        <title>The genome of the choanoflagellate Monosiga brevicollis and the origin of metazoans.</title>
        <authorList>
            <consortium name="JGI Sequencing"/>
            <person name="King N."/>
            <person name="Westbrook M.J."/>
            <person name="Young S.L."/>
            <person name="Kuo A."/>
            <person name="Abedin M."/>
            <person name="Chapman J."/>
            <person name="Fairclough S."/>
            <person name="Hellsten U."/>
            <person name="Isogai Y."/>
            <person name="Letunic I."/>
            <person name="Marr M."/>
            <person name="Pincus D."/>
            <person name="Putnam N."/>
            <person name="Rokas A."/>
            <person name="Wright K.J."/>
            <person name="Zuzow R."/>
            <person name="Dirks W."/>
            <person name="Good M."/>
            <person name="Goodstein D."/>
            <person name="Lemons D."/>
            <person name="Li W."/>
            <person name="Lyons J.B."/>
            <person name="Morris A."/>
            <person name="Nichols S."/>
            <person name="Richter D.J."/>
            <person name="Salamov A."/>
            <person name="Bork P."/>
            <person name="Lim W.A."/>
            <person name="Manning G."/>
            <person name="Miller W.T."/>
            <person name="McGinnis W."/>
            <person name="Shapiro H."/>
            <person name="Tjian R."/>
            <person name="Grigoriev I.V."/>
            <person name="Rokhsar D."/>
        </authorList>
    </citation>
    <scope>NUCLEOTIDE SEQUENCE [LARGE SCALE GENOMIC DNA]</scope>
    <source>
        <strain evidence="3">MX1 / ATCC 50154</strain>
    </source>
</reference>
<sequence length="107" mass="12095">MPTATRNTIETTTKNAGSFTSHGQPAKAHTLPSRDTLPERVPTDTHTHAHREREREREREENINNTTLCDDRQQPKPRQPPPVHTAHIPLHPPPNNLNQTPTQTPTP</sequence>
<dbReference type="EMBL" id="CH991567">
    <property type="protein sequence ID" value="EDQ86311.1"/>
    <property type="molecule type" value="Genomic_DNA"/>
</dbReference>
<dbReference type="Proteomes" id="UP000001357">
    <property type="component" value="Unassembled WGS sequence"/>
</dbReference>
<proteinExistence type="predicted"/>
<feature type="compositionally biased region" description="Low complexity" evidence="1">
    <location>
        <begin position="96"/>
        <end position="107"/>
    </location>
</feature>
<evidence type="ECO:0000313" key="2">
    <source>
        <dbReference type="EMBL" id="EDQ86311.1"/>
    </source>
</evidence>
<dbReference type="InParanoid" id="A9V8C0"/>
<feature type="compositionally biased region" description="Basic and acidic residues" evidence="1">
    <location>
        <begin position="36"/>
        <end position="62"/>
    </location>
</feature>
<keyword evidence="3" id="KW-1185">Reference proteome</keyword>
<evidence type="ECO:0000256" key="1">
    <source>
        <dbReference type="SAM" id="MobiDB-lite"/>
    </source>
</evidence>
<dbReference type="GeneID" id="5894145"/>
<name>A9V8C0_MONBE</name>
<feature type="region of interest" description="Disordered" evidence="1">
    <location>
        <begin position="1"/>
        <end position="107"/>
    </location>
</feature>
<dbReference type="KEGG" id="mbr:MONBRDRAFT_28496"/>
<protein>
    <submittedName>
        <fullName evidence="2">Uncharacterized protein</fullName>
    </submittedName>
</protein>
<organism evidence="2 3">
    <name type="scientific">Monosiga brevicollis</name>
    <name type="common">Choanoflagellate</name>
    <dbReference type="NCBI Taxonomy" id="81824"/>
    <lineage>
        <taxon>Eukaryota</taxon>
        <taxon>Choanoflagellata</taxon>
        <taxon>Craspedida</taxon>
        <taxon>Salpingoecidae</taxon>
        <taxon>Monosiga</taxon>
    </lineage>
</organism>